<gene>
    <name evidence="1" type="ORF">DXD46_14620</name>
</gene>
<dbReference type="AlphaFoldDB" id="A0A3E4JI43"/>
<dbReference type="InterPro" id="IPR024131">
    <property type="entry name" value="UPF0489"/>
</dbReference>
<evidence type="ECO:0000313" key="1">
    <source>
        <dbReference type="EMBL" id="RGJ84217.1"/>
    </source>
</evidence>
<proteinExistence type="predicted"/>
<dbReference type="Proteomes" id="UP000260640">
    <property type="component" value="Unassembled WGS sequence"/>
</dbReference>
<evidence type="ECO:0000313" key="2">
    <source>
        <dbReference type="Proteomes" id="UP000260640"/>
    </source>
</evidence>
<sequence length="269" mass="32023">MFNIFMCKLMEHIWHIKNKNFKKSESLSSVLNILYQEGCTYIMDNHLAAGWCWYNTLDQHKEYNFCHIDQHDDLANDSHDIVQKLFSEDRKISLDEYTSLHYNQPPQVILPPLKVIRWDNYILHMKSVFPHWFKKEIYACHDFVSGERSSVTNVQSYDSYFDPDKGVQDVPIHPININCYDLSQTLEEQISNNEERLWIVNLDIDYFFNDKLQLFTDEYIEAICNQIVKEREKIAVLTIALSPECCNGWDNSIRVYNYIAERLSLEMRL</sequence>
<protein>
    <submittedName>
        <fullName evidence="1">Uncharacterized protein</fullName>
    </submittedName>
</protein>
<organism evidence="1 2">
    <name type="scientific">Phocaeicola vulgatus</name>
    <name type="common">Bacteroides vulgatus</name>
    <dbReference type="NCBI Taxonomy" id="821"/>
    <lineage>
        <taxon>Bacteria</taxon>
        <taxon>Pseudomonadati</taxon>
        <taxon>Bacteroidota</taxon>
        <taxon>Bacteroidia</taxon>
        <taxon>Bacteroidales</taxon>
        <taxon>Bacteroidaceae</taxon>
        <taxon>Phocaeicola</taxon>
    </lineage>
</organism>
<dbReference type="EMBL" id="QSPP01000052">
    <property type="protein sequence ID" value="RGJ84217.1"/>
    <property type="molecule type" value="Genomic_DNA"/>
</dbReference>
<dbReference type="Pfam" id="PF12640">
    <property type="entry name" value="UPF0489"/>
    <property type="match status" value="1"/>
</dbReference>
<reference evidence="1 2" key="1">
    <citation type="submission" date="2018-08" db="EMBL/GenBank/DDBJ databases">
        <title>A genome reference for cultivated species of the human gut microbiota.</title>
        <authorList>
            <person name="Zou Y."/>
            <person name="Xue W."/>
            <person name="Luo G."/>
        </authorList>
    </citation>
    <scope>NUCLEOTIDE SEQUENCE [LARGE SCALE GENOMIC DNA]</scope>
    <source>
        <strain evidence="1 2">TM05-16</strain>
    </source>
</reference>
<accession>A0A3E4JI43</accession>
<name>A0A3E4JI43_PHOVU</name>
<comment type="caution">
    <text evidence="1">The sequence shown here is derived from an EMBL/GenBank/DDBJ whole genome shotgun (WGS) entry which is preliminary data.</text>
</comment>